<dbReference type="Pfam" id="PF00005">
    <property type="entry name" value="ABC_tran"/>
    <property type="match status" value="1"/>
</dbReference>
<evidence type="ECO:0000256" key="3">
    <source>
        <dbReference type="ARBA" id="ARBA00022840"/>
    </source>
</evidence>
<gene>
    <name evidence="5" type="primary">drrA</name>
    <name evidence="5" type="ORF">NCTC7878_02643</name>
</gene>
<dbReference type="GO" id="GO:0005524">
    <property type="term" value="F:ATP binding"/>
    <property type="evidence" value="ECO:0007669"/>
    <property type="project" value="UniProtKB-KW"/>
</dbReference>
<evidence type="ECO:0000259" key="4">
    <source>
        <dbReference type="PROSITE" id="PS50893"/>
    </source>
</evidence>
<organism evidence="5 6">
    <name type="scientific">Staphylococcus aureus</name>
    <dbReference type="NCBI Taxonomy" id="1280"/>
    <lineage>
        <taxon>Bacteria</taxon>
        <taxon>Bacillati</taxon>
        <taxon>Bacillota</taxon>
        <taxon>Bacilli</taxon>
        <taxon>Bacillales</taxon>
        <taxon>Staphylococcaceae</taxon>
        <taxon>Staphylococcus</taxon>
    </lineage>
</organism>
<reference evidence="5 6" key="1">
    <citation type="submission" date="2018-06" db="EMBL/GenBank/DDBJ databases">
        <authorList>
            <consortium name="Pathogen Informatics"/>
            <person name="Doyle S."/>
        </authorList>
    </citation>
    <scope>NUCLEOTIDE SEQUENCE [LARGE SCALE GENOMIC DNA]</scope>
    <source>
        <strain evidence="5 6">NCTC7878</strain>
    </source>
</reference>
<dbReference type="PANTHER" id="PTHR42939">
    <property type="entry name" value="ABC TRANSPORTER ATP-BINDING PROTEIN ALBC-RELATED"/>
    <property type="match status" value="1"/>
</dbReference>
<keyword evidence="1" id="KW-0813">Transport</keyword>
<dbReference type="PANTHER" id="PTHR42939:SF3">
    <property type="entry name" value="ABC TRANSPORTER ATP-BINDING COMPONENT"/>
    <property type="match status" value="1"/>
</dbReference>
<dbReference type="InterPro" id="IPR003593">
    <property type="entry name" value="AAA+_ATPase"/>
</dbReference>
<keyword evidence="2" id="KW-0547">Nucleotide-binding</keyword>
<keyword evidence="5" id="KW-0378">Hydrolase</keyword>
<proteinExistence type="predicted"/>
<dbReference type="EC" id="3.6.3.-" evidence="5"/>
<dbReference type="NCBIfam" id="NF047565">
    <property type="entry name" value="PSM_export_PmtA"/>
    <property type="match status" value="1"/>
</dbReference>
<name>A0A2X2JZI7_STAAU</name>
<sequence>MNAIEVSNVNYSSDQFNLKNISFKVPQGFVTGFIGRNGAGKTTIIRLIMDLYQPQTGVIRVLEEDMALNPIELKNRIGFVYAENYFNERWTTKQLEKMIAPFYRKWDHQVFEFYLEKFDLPINKSIKTFSTGMKMKLSLAVAFSHHAELYIFDEPTSGLDPLARNELLEIIQQELIDENKTIFMSTHIISDLEKIADYIIHLSDGEVILNGSKEQLLQRYQVVSGAIEDLDDELASLLIFEEHKRTGFIGLTEHAQVFKEILGHKVNITTPSIENLMVYLEKRKPKYHENIKLMEEGFK</sequence>
<accession>A0A2X2JZI7</accession>
<evidence type="ECO:0000256" key="2">
    <source>
        <dbReference type="ARBA" id="ARBA00022741"/>
    </source>
</evidence>
<dbReference type="PROSITE" id="PS50893">
    <property type="entry name" value="ABC_TRANSPORTER_2"/>
    <property type="match status" value="1"/>
</dbReference>
<dbReference type="EMBL" id="UAUX01000010">
    <property type="protein sequence ID" value="SPZ99507.1"/>
    <property type="molecule type" value="Genomic_DNA"/>
</dbReference>
<evidence type="ECO:0000313" key="6">
    <source>
        <dbReference type="Proteomes" id="UP000249913"/>
    </source>
</evidence>
<evidence type="ECO:0000256" key="1">
    <source>
        <dbReference type="ARBA" id="ARBA00022448"/>
    </source>
</evidence>
<evidence type="ECO:0000313" key="5">
    <source>
        <dbReference type="EMBL" id="SPZ99507.1"/>
    </source>
</evidence>
<dbReference type="GO" id="GO:0016887">
    <property type="term" value="F:ATP hydrolysis activity"/>
    <property type="evidence" value="ECO:0007669"/>
    <property type="project" value="InterPro"/>
</dbReference>
<dbReference type="Gene3D" id="3.40.50.300">
    <property type="entry name" value="P-loop containing nucleotide triphosphate hydrolases"/>
    <property type="match status" value="1"/>
</dbReference>
<dbReference type="InterPro" id="IPR051782">
    <property type="entry name" value="ABC_Transporter_VariousFunc"/>
</dbReference>
<dbReference type="AlphaFoldDB" id="A0A2X2JZI7"/>
<dbReference type="InterPro" id="IPR027417">
    <property type="entry name" value="P-loop_NTPase"/>
</dbReference>
<dbReference type="SMART" id="SM00382">
    <property type="entry name" value="AAA"/>
    <property type="match status" value="1"/>
</dbReference>
<feature type="domain" description="ABC transporter" evidence="4">
    <location>
        <begin position="1"/>
        <end position="229"/>
    </location>
</feature>
<protein>
    <submittedName>
        <fullName evidence="5">ABC transporter ATP-binding protein</fullName>
        <ecNumber evidence="5">3.6.3.-</ecNumber>
    </submittedName>
</protein>
<dbReference type="SUPFAM" id="SSF52540">
    <property type="entry name" value="P-loop containing nucleoside triphosphate hydrolases"/>
    <property type="match status" value="1"/>
</dbReference>
<dbReference type="InterPro" id="IPR003439">
    <property type="entry name" value="ABC_transporter-like_ATP-bd"/>
</dbReference>
<keyword evidence="3 5" id="KW-0067">ATP-binding</keyword>
<dbReference type="CDD" id="cd03230">
    <property type="entry name" value="ABC_DR_subfamily_A"/>
    <property type="match status" value="1"/>
</dbReference>
<dbReference type="Proteomes" id="UP000249913">
    <property type="component" value="Unassembled WGS sequence"/>
</dbReference>